<evidence type="ECO:0000313" key="3">
    <source>
        <dbReference type="EMBL" id="SCZ71412.1"/>
    </source>
</evidence>
<dbReference type="AlphaFoldDB" id="A0A1G5RBD3"/>
<organism evidence="3 4">
    <name type="scientific">Epibacterium ulvae</name>
    <dbReference type="NCBI Taxonomy" id="1156985"/>
    <lineage>
        <taxon>Bacteria</taxon>
        <taxon>Pseudomonadati</taxon>
        <taxon>Pseudomonadota</taxon>
        <taxon>Alphaproteobacteria</taxon>
        <taxon>Rhodobacterales</taxon>
        <taxon>Roseobacteraceae</taxon>
        <taxon>Epibacterium</taxon>
    </lineage>
</organism>
<protein>
    <submittedName>
        <fullName evidence="3">Relaxase/Mobilisation nuclease domain-containing protein</fullName>
    </submittedName>
</protein>
<dbReference type="RefSeq" id="WP_090220610.1">
    <property type="nucleotide sequence ID" value="NZ_FMWG01000012.1"/>
</dbReference>
<sequence length="431" mass="49666">MIIVASQRSGAVALADHLMNMRDNDHVEVIEIDGFMADDLHGAFKEAHAISKATKCQQFLFSVSLNPPEQEIVSDDDFREAADRVAKAVGLKGQPRAIVVHEKNGRRHTHAVWSRIDLNEMKAVPLPHFKNKLRDVARDLHLDHGWVLPDGLATYGNKNPLSFTLAQWQQALRQGHDPREVKQIFRQAWDRSDGINGYKAALEERGFYLAKGDRRGFVALDHQGNVYAAGRWSGVKAKEMKSKLGSPDTLRSVAETQSYLRTRMTQQVKSYISEVKDRHTDELEPYLEARAGMVAAQRAERKNLKDKQEQRWIAETKVRSDRLNKGLRGLFDRLSGKAKRTRLDNEREAMESAKRDQDQRDDLIIAQMRDRQGLQKDMRVIRDRHKEERKILARNIADYLRRSPPDADQAQEMQRQQERTRQRTRGWDLSP</sequence>
<dbReference type="EMBL" id="FMWG01000012">
    <property type="protein sequence ID" value="SCZ71412.1"/>
    <property type="molecule type" value="Genomic_DNA"/>
</dbReference>
<feature type="region of interest" description="Disordered" evidence="1">
    <location>
        <begin position="339"/>
        <end position="362"/>
    </location>
</feature>
<reference evidence="3 4" key="1">
    <citation type="submission" date="2016-10" db="EMBL/GenBank/DDBJ databases">
        <authorList>
            <person name="de Groot N.N."/>
        </authorList>
    </citation>
    <scope>NUCLEOTIDE SEQUENCE [LARGE SCALE GENOMIC DNA]</scope>
    <source>
        <strain evidence="3 4">U95</strain>
    </source>
</reference>
<keyword evidence="4" id="KW-1185">Reference proteome</keyword>
<dbReference type="STRING" id="1156985.SAMN04488118_1123"/>
<name>A0A1G5RBD3_9RHOB</name>
<evidence type="ECO:0000256" key="1">
    <source>
        <dbReference type="SAM" id="MobiDB-lite"/>
    </source>
</evidence>
<feature type="domain" description="MobA/VirD2-like nuclease" evidence="2">
    <location>
        <begin position="23"/>
        <end position="146"/>
    </location>
</feature>
<gene>
    <name evidence="3" type="ORF">SAMN04488118_1123</name>
</gene>
<evidence type="ECO:0000313" key="4">
    <source>
        <dbReference type="Proteomes" id="UP000198767"/>
    </source>
</evidence>
<feature type="region of interest" description="Disordered" evidence="1">
    <location>
        <begin position="394"/>
        <end position="431"/>
    </location>
</feature>
<dbReference type="Pfam" id="PF03432">
    <property type="entry name" value="Relaxase"/>
    <property type="match status" value="1"/>
</dbReference>
<dbReference type="OrthoDB" id="1826980at2"/>
<evidence type="ECO:0000259" key="2">
    <source>
        <dbReference type="Pfam" id="PF03432"/>
    </source>
</evidence>
<accession>A0A1G5RBD3</accession>
<dbReference type="Proteomes" id="UP000198767">
    <property type="component" value="Unassembled WGS sequence"/>
</dbReference>
<dbReference type="InterPro" id="IPR005094">
    <property type="entry name" value="Endonuclease_MobA/VirD2"/>
</dbReference>
<proteinExistence type="predicted"/>